<name>A0AAV5I447_9ROSI</name>
<dbReference type="AlphaFoldDB" id="A0AAV5I447"/>
<protein>
    <recommendedName>
        <fullName evidence="2">N-acetyltransferase domain-containing protein</fullName>
    </recommendedName>
</protein>
<dbReference type="InterPro" id="IPR051556">
    <property type="entry name" value="N-term/lysine_N-AcTrnsfr"/>
</dbReference>
<dbReference type="GO" id="GO:0008080">
    <property type="term" value="F:N-acetyltransferase activity"/>
    <property type="evidence" value="ECO:0007669"/>
    <property type="project" value="TreeGrafter"/>
</dbReference>
<dbReference type="PROSITE" id="PS51186">
    <property type="entry name" value="GNAT"/>
    <property type="match status" value="1"/>
</dbReference>
<dbReference type="GO" id="GO:0031415">
    <property type="term" value="C:NatA complex"/>
    <property type="evidence" value="ECO:0007669"/>
    <property type="project" value="TreeGrafter"/>
</dbReference>
<feature type="compositionally biased region" description="Low complexity" evidence="1">
    <location>
        <begin position="49"/>
        <end position="59"/>
    </location>
</feature>
<dbReference type="SUPFAM" id="SSF55729">
    <property type="entry name" value="Acyl-CoA N-acyltransferases (Nat)"/>
    <property type="match status" value="1"/>
</dbReference>
<dbReference type="PANTHER" id="PTHR42919:SF20">
    <property type="entry name" value="GCN5-RELATED N-ACETYLTRANSFERASE 10, CHLOROPLASTIC"/>
    <property type="match status" value="1"/>
</dbReference>
<dbReference type="PANTHER" id="PTHR42919">
    <property type="entry name" value="N-ALPHA-ACETYLTRANSFERASE"/>
    <property type="match status" value="1"/>
</dbReference>
<evidence type="ECO:0000256" key="1">
    <source>
        <dbReference type="SAM" id="MobiDB-lite"/>
    </source>
</evidence>
<dbReference type="Gene3D" id="3.40.630.30">
    <property type="match status" value="1"/>
</dbReference>
<sequence length="283" mass="32004">MAHLLPSYSFVSTNPWKRNTSNNPTSNCRRSLNRASRTSFPTSSPPVRCCSTSSPAATSSPEAVKLIGDIDQEEIGRTTEDRAEADQLVYLLSEYGWNVRRLLEDEVEMRKVAQIQAEAFHQPAAIFDDLFFEFFQVEVLSGLIYKLRNSPPSRYACLVAESPTDASDSRRKLVGVVDVTALRDEVVLRHLQGAEEYLYVSGLAVSKSYRRRKIASSLLKACDVLAFLWGFQCLALRVYEDDLGARRLYTNAGYQAVSGDPPWMTSWIGRKRRLLMIKRCNFL</sequence>
<accession>A0AAV5I447</accession>
<feature type="domain" description="N-acetyltransferase" evidence="2">
    <location>
        <begin position="107"/>
        <end position="281"/>
    </location>
</feature>
<evidence type="ECO:0000259" key="2">
    <source>
        <dbReference type="PROSITE" id="PS51186"/>
    </source>
</evidence>
<dbReference type="Pfam" id="PF00583">
    <property type="entry name" value="Acetyltransf_1"/>
    <property type="match status" value="1"/>
</dbReference>
<dbReference type="CDD" id="cd04301">
    <property type="entry name" value="NAT_SF"/>
    <property type="match status" value="1"/>
</dbReference>
<dbReference type="InterPro" id="IPR000182">
    <property type="entry name" value="GNAT_dom"/>
</dbReference>
<organism evidence="3 4">
    <name type="scientific">Rubroshorea leprosula</name>
    <dbReference type="NCBI Taxonomy" id="152421"/>
    <lineage>
        <taxon>Eukaryota</taxon>
        <taxon>Viridiplantae</taxon>
        <taxon>Streptophyta</taxon>
        <taxon>Embryophyta</taxon>
        <taxon>Tracheophyta</taxon>
        <taxon>Spermatophyta</taxon>
        <taxon>Magnoliopsida</taxon>
        <taxon>eudicotyledons</taxon>
        <taxon>Gunneridae</taxon>
        <taxon>Pentapetalae</taxon>
        <taxon>rosids</taxon>
        <taxon>malvids</taxon>
        <taxon>Malvales</taxon>
        <taxon>Dipterocarpaceae</taxon>
        <taxon>Rubroshorea</taxon>
    </lineage>
</organism>
<evidence type="ECO:0000313" key="3">
    <source>
        <dbReference type="EMBL" id="GKU95887.1"/>
    </source>
</evidence>
<keyword evidence="4" id="KW-1185">Reference proteome</keyword>
<dbReference type="Proteomes" id="UP001054252">
    <property type="component" value="Unassembled WGS sequence"/>
</dbReference>
<dbReference type="EMBL" id="BPVZ01000009">
    <property type="protein sequence ID" value="GKU95887.1"/>
    <property type="molecule type" value="Genomic_DNA"/>
</dbReference>
<feature type="compositionally biased region" description="Polar residues" evidence="1">
    <location>
        <begin position="15"/>
        <end position="42"/>
    </location>
</feature>
<dbReference type="InterPro" id="IPR016181">
    <property type="entry name" value="Acyl_CoA_acyltransferase"/>
</dbReference>
<proteinExistence type="predicted"/>
<feature type="region of interest" description="Disordered" evidence="1">
    <location>
        <begin position="15"/>
        <end position="59"/>
    </location>
</feature>
<dbReference type="GO" id="GO:0007064">
    <property type="term" value="P:mitotic sister chromatid cohesion"/>
    <property type="evidence" value="ECO:0007669"/>
    <property type="project" value="TreeGrafter"/>
</dbReference>
<gene>
    <name evidence="3" type="ORF">SLEP1_g9185</name>
</gene>
<comment type="caution">
    <text evidence="3">The sequence shown here is derived from an EMBL/GenBank/DDBJ whole genome shotgun (WGS) entry which is preliminary data.</text>
</comment>
<evidence type="ECO:0000313" key="4">
    <source>
        <dbReference type="Proteomes" id="UP001054252"/>
    </source>
</evidence>
<reference evidence="3 4" key="1">
    <citation type="journal article" date="2021" name="Commun. Biol.">
        <title>The genome of Shorea leprosula (Dipterocarpaceae) highlights the ecological relevance of drought in aseasonal tropical rainforests.</title>
        <authorList>
            <person name="Ng K.K.S."/>
            <person name="Kobayashi M.J."/>
            <person name="Fawcett J.A."/>
            <person name="Hatakeyama M."/>
            <person name="Paape T."/>
            <person name="Ng C.H."/>
            <person name="Ang C.C."/>
            <person name="Tnah L.H."/>
            <person name="Lee C.T."/>
            <person name="Nishiyama T."/>
            <person name="Sese J."/>
            <person name="O'Brien M.J."/>
            <person name="Copetti D."/>
            <person name="Mohd Noor M.I."/>
            <person name="Ong R.C."/>
            <person name="Putra M."/>
            <person name="Sireger I.Z."/>
            <person name="Indrioko S."/>
            <person name="Kosugi Y."/>
            <person name="Izuno A."/>
            <person name="Isagi Y."/>
            <person name="Lee S.L."/>
            <person name="Shimizu K.K."/>
        </authorList>
    </citation>
    <scope>NUCLEOTIDE SEQUENCE [LARGE SCALE GENOMIC DNA]</scope>
    <source>
        <strain evidence="3">214</strain>
    </source>
</reference>